<feature type="non-terminal residue" evidence="2">
    <location>
        <position position="1"/>
    </location>
</feature>
<protein>
    <submittedName>
        <fullName evidence="2">Uncharacterized protein</fullName>
    </submittedName>
</protein>
<feature type="non-terminal residue" evidence="2">
    <location>
        <position position="489"/>
    </location>
</feature>
<comment type="caution">
    <text evidence="2">The sequence shown here is derived from an EMBL/GenBank/DDBJ whole genome shotgun (WGS) entry which is preliminary data.</text>
</comment>
<sequence length="489" mass="52357">IHKEQLAYVKNRKGRVAKFPVKHDYIPSLVSTSVSGSLTHPAGPEMKKLFSQTDPKPILPKPLGAEPPIMPFLSKETVNFLQKDELTVLYKDVSSNSDPERKVTVPQLVLQQSGHDTESQAFPVDPYVIELDSNSTPNKDPPLQPIITPEAALQSPQKETLLKALLLKGSSVSSVSPGDVSGVMRQMIPSSLASPLTPTLVQTSFTSTLVQHPPSVPSSLSSPLCSPGEELVQPIYVMDSSKGLSPVLRFPRDIAVSGTSLINPGEKGESFVVIEASGVAPQEGVLSTSDSQDQPQISEEMKILLQAIQIRDSQDQSQGGSPGSPLKTNVPTSTPVSSCGPVLSHTLAVPTPSGPHTPTDTALRQRISRMLHDKDSTKKKSPSQALTPKKSNHCPELPQKLSPVKEQESVLVHAKSTPEKGRPLPLLRQLPTLQGSNPVPPLPPLSVPSSPTSVPVPLTVSASSERRKPSFQAPPNKTNYKTNDKAGDK</sequence>
<dbReference type="EMBL" id="QCYY01000997">
    <property type="protein sequence ID" value="ROT81265.1"/>
    <property type="molecule type" value="Genomic_DNA"/>
</dbReference>
<evidence type="ECO:0000313" key="3">
    <source>
        <dbReference type="Proteomes" id="UP000283509"/>
    </source>
</evidence>
<feature type="compositionally biased region" description="Low complexity" evidence="1">
    <location>
        <begin position="423"/>
        <end position="434"/>
    </location>
</feature>
<evidence type="ECO:0000256" key="1">
    <source>
        <dbReference type="SAM" id="MobiDB-lite"/>
    </source>
</evidence>
<feature type="region of interest" description="Disordered" evidence="1">
    <location>
        <begin position="312"/>
        <end position="489"/>
    </location>
</feature>
<reference evidence="2 3" key="1">
    <citation type="submission" date="2018-04" db="EMBL/GenBank/DDBJ databases">
        <authorList>
            <person name="Zhang X."/>
            <person name="Yuan J."/>
            <person name="Li F."/>
            <person name="Xiang J."/>
        </authorList>
    </citation>
    <scope>NUCLEOTIDE SEQUENCE [LARGE SCALE GENOMIC DNA]</scope>
    <source>
        <tissue evidence="2">Muscle</tissue>
    </source>
</reference>
<feature type="compositionally biased region" description="Polar residues" evidence="1">
    <location>
        <begin position="326"/>
        <end position="337"/>
    </location>
</feature>
<reference evidence="2 3" key="2">
    <citation type="submission" date="2019-01" db="EMBL/GenBank/DDBJ databases">
        <title>The decoding of complex shrimp genome reveals the adaptation for benthos swimmer, frequently molting mechanism and breeding impact on genome.</title>
        <authorList>
            <person name="Sun Y."/>
            <person name="Gao Y."/>
            <person name="Yu Y."/>
        </authorList>
    </citation>
    <scope>NUCLEOTIDE SEQUENCE [LARGE SCALE GENOMIC DNA]</scope>
    <source>
        <tissue evidence="2">Muscle</tissue>
    </source>
</reference>
<accession>A0A423TXV1</accession>
<keyword evidence="3" id="KW-1185">Reference proteome</keyword>
<feature type="compositionally biased region" description="Low complexity" evidence="1">
    <location>
        <begin position="447"/>
        <end position="461"/>
    </location>
</feature>
<evidence type="ECO:0000313" key="2">
    <source>
        <dbReference type="EMBL" id="ROT81265.1"/>
    </source>
</evidence>
<organism evidence="2 3">
    <name type="scientific">Penaeus vannamei</name>
    <name type="common">Whiteleg shrimp</name>
    <name type="synonym">Litopenaeus vannamei</name>
    <dbReference type="NCBI Taxonomy" id="6689"/>
    <lineage>
        <taxon>Eukaryota</taxon>
        <taxon>Metazoa</taxon>
        <taxon>Ecdysozoa</taxon>
        <taxon>Arthropoda</taxon>
        <taxon>Crustacea</taxon>
        <taxon>Multicrustacea</taxon>
        <taxon>Malacostraca</taxon>
        <taxon>Eumalacostraca</taxon>
        <taxon>Eucarida</taxon>
        <taxon>Decapoda</taxon>
        <taxon>Dendrobranchiata</taxon>
        <taxon>Penaeoidea</taxon>
        <taxon>Penaeidae</taxon>
        <taxon>Penaeus</taxon>
    </lineage>
</organism>
<dbReference type="AlphaFoldDB" id="A0A423TXV1"/>
<name>A0A423TXV1_PENVA</name>
<gene>
    <name evidence="2" type="ORF">C7M84_025578</name>
</gene>
<dbReference type="OrthoDB" id="6378371at2759"/>
<feature type="compositionally biased region" description="Low complexity" evidence="1">
    <location>
        <begin position="315"/>
        <end position="325"/>
    </location>
</feature>
<proteinExistence type="predicted"/>
<dbReference type="Proteomes" id="UP000283509">
    <property type="component" value="Unassembled WGS sequence"/>
</dbReference>